<feature type="region of interest" description="Disordered" evidence="1">
    <location>
        <begin position="118"/>
        <end position="138"/>
    </location>
</feature>
<reference evidence="2 3" key="1">
    <citation type="submission" date="2018-06" db="EMBL/GenBank/DDBJ databases">
        <title>The Genome of Cuscuta australis (Dodder) Provides Insight into the Evolution of Plant Parasitism.</title>
        <authorList>
            <person name="Liu H."/>
        </authorList>
    </citation>
    <scope>NUCLEOTIDE SEQUENCE [LARGE SCALE GENOMIC DNA]</scope>
    <source>
        <strain evidence="3">cv. Yunnan</strain>
        <tissue evidence="2">Vines</tissue>
    </source>
</reference>
<dbReference type="PANTHER" id="PTHR48213">
    <property type="entry name" value="VID27-LIKE PROTEIN"/>
    <property type="match status" value="1"/>
</dbReference>
<feature type="compositionally biased region" description="Acidic residues" evidence="1">
    <location>
        <begin position="126"/>
        <end position="138"/>
    </location>
</feature>
<protein>
    <submittedName>
        <fullName evidence="2">Uncharacterized protein</fullName>
    </submittedName>
</protein>
<gene>
    <name evidence="2" type="ORF">DM860_005973</name>
</gene>
<evidence type="ECO:0000256" key="1">
    <source>
        <dbReference type="SAM" id="MobiDB-lite"/>
    </source>
</evidence>
<evidence type="ECO:0000313" key="3">
    <source>
        <dbReference type="Proteomes" id="UP000249390"/>
    </source>
</evidence>
<sequence>MKMQKAQKLLRIFGYSGKDIGSGSPIVDCAFDEDFSSWEFVVPSDDDDDDNVAYFFSDEDDLEIGMQMDGSSGEFLLEQDLSSLLGSPSGVSMESHSPDQISGLLDVASAALEDYGGESAYGSEYAPEEEDEDDYDDYDVDDELVPYWARDKFAKQRMKKLDNMALLRMKKPKRLPYYCNKPGSVWKVR</sequence>
<keyword evidence="3" id="KW-1185">Reference proteome</keyword>
<name>A0A328DVT1_9ASTE</name>
<dbReference type="Proteomes" id="UP000249390">
    <property type="component" value="Unassembled WGS sequence"/>
</dbReference>
<dbReference type="PANTHER" id="PTHR48213:SF1">
    <property type="entry name" value="PROSTATIC SPERMINE-BINDING-LIKE PROTEIN"/>
    <property type="match status" value="1"/>
</dbReference>
<proteinExistence type="predicted"/>
<comment type="caution">
    <text evidence="2">The sequence shown here is derived from an EMBL/GenBank/DDBJ whole genome shotgun (WGS) entry which is preliminary data.</text>
</comment>
<evidence type="ECO:0000313" key="2">
    <source>
        <dbReference type="EMBL" id="RAL48549.1"/>
    </source>
</evidence>
<accession>A0A328DVT1</accession>
<dbReference type="AlphaFoldDB" id="A0A328DVT1"/>
<dbReference type="EMBL" id="NQVE01000098">
    <property type="protein sequence ID" value="RAL48549.1"/>
    <property type="molecule type" value="Genomic_DNA"/>
</dbReference>
<organism evidence="2 3">
    <name type="scientific">Cuscuta australis</name>
    <dbReference type="NCBI Taxonomy" id="267555"/>
    <lineage>
        <taxon>Eukaryota</taxon>
        <taxon>Viridiplantae</taxon>
        <taxon>Streptophyta</taxon>
        <taxon>Embryophyta</taxon>
        <taxon>Tracheophyta</taxon>
        <taxon>Spermatophyta</taxon>
        <taxon>Magnoliopsida</taxon>
        <taxon>eudicotyledons</taxon>
        <taxon>Gunneridae</taxon>
        <taxon>Pentapetalae</taxon>
        <taxon>asterids</taxon>
        <taxon>lamiids</taxon>
        <taxon>Solanales</taxon>
        <taxon>Convolvulaceae</taxon>
        <taxon>Cuscuteae</taxon>
        <taxon>Cuscuta</taxon>
        <taxon>Cuscuta subgen. Grammica</taxon>
        <taxon>Cuscuta sect. Cleistogrammica</taxon>
    </lineage>
</organism>